<feature type="transmembrane region" description="Helical" evidence="13">
    <location>
        <begin position="490"/>
        <end position="508"/>
    </location>
</feature>
<dbReference type="Proteomes" id="UP000319619">
    <property type="component" value="Unassembled WGS sequence"/>
</dbReference>
<evidence type="ECO:0000256" key="4">
    <source>
        <dbReference type="ARBA" id="ARBA00022448"/>
    </source>
</evidence>
<dbReference type="NCBIfam" id="TIGR03593">
    <property type="entry name" value="yidC_nterm"/>
    <property type="match status" value="1"/>
</dbReference>
<evidence type="ECO:0000256" key="14">
    <source>
        <dbReference type="SAM" id="MobiDB-lite"/>
    </source>
</evidence>
<protein>
    <recommendedName>
        <fullName evidence="3 13">Membrane protein insertase YidC</fullName>
    </recommendedName>
    <alternativeName>
        <fullName evidence="12 13">Foldase YidC</fullName>
    </alternativeName>
    <alternativeName>
        <fullName evidence="11 13">Membrane integrase YidC</fullName>
    </alternativeName>
    <alternativeName>
        <fullName evidence="13">Membrane protein YidC</fullName>
    </alternativeName>
</protein>
<dbReference type="CDD" id="cd19961">
    <property type="entry name" value="EcYidC-like_peri"/>
    <property type="match status" value="1"/>
</dbReference>
<dbReference type="PANTHER" id="PTHR12428:SF65">
    <property type="entry name" value="CYTOCHROME C OXIDASE ASSEMBLY PROTEIN COX18, MITOCHONDRIAL"/>
    <property type="match status" value="1"/>
</dbReference>
<evidence type="ECO:0000256" key="3">
    <source>
        <dbReference type="ARBA" id="ARBA00015325"/>
    </source>
</evidence>
<keyword evidence="8 13" id="KW-1133">Transmembrane helix</keyword>
<comment type="caution">
    <text evidence="17">The sequence shown here is derived from an EMBL/GenBank/DDBJ whole genome shotgun (WGS) entry which is preliminary data.</text>
</comment>
<dbReference type="GO" id="GO:0051205">
    <property type="term" value="P:protein insertion into membrane"/>
    <property type="evidence" value="ECO:0007669"/>
    <property type="project" value="TreeGrafter"/>
</dbReference>
<sequence length="573" mass="64590">MDKRTAIGFGFIILVIILLPYYYKAVLPPTEPVVQPEISGEETTTPDTTSTYIAPKELTTQEEFPREISEPGALGTGGFSPELQPETIRVETPLYSMAFSTRGGVLTECKLLEYNDQYGDPVQIIREDSQSNLNLILYNLGNALDLRQIKFVPDKKDLFISETGEGKLTLRAQTEDGSWVQKKFTFRGDVYTIQMQIDAGGIADLDPFYELYWGDGMAITEADSTQDVYYAKAYAYMGGELETFSEKGKKDLAGQASGQTDWVAQRNKYFEVALLPVSQKAKGVLFGIQAKAKVGKIIPKVYSMALSMGGRLDREPAVFDVFCGPLDQNIIRNVHPALEETMNWGWAVIEPFSKLVLWSLKGLHTFIPNYGLVLIIFSIIIKIVVWPLTHKSTKAMSRMSAVQPKMKELQEKHKGHPEKLNKATMQLYKEEGVNPFSSCWPTLLQMPLLYSLFIIFRSTIELRQAPFIFWISDLSAPDIIVNLPFNVPMYGAHIALLPIAMGITQLLMSKVMMTDPKNKAMVYFMPIFMVMIFNNFPSGLSLYYALFNLWTYLQHIYLKRQGVLQSPAKPAKA</sequence>
<keyword evidence="9 13" id="KW-0472">Membrane</keyword>
<dbReference type="CDD" id="cd20070">
    <property type="entry name" value="5TM_YidC_Alb3"/>
    <property type="match status" value="1"/>
</dbReference>
<accession>A0A532V4S0</accession>
<comment type="caution">
    <text evidence="13">Lacks conserved residue(s) required for the propagation of feature annotation.</text>
</comment>
<dbReference type="PRINTS" id="PR01900">
    <property type="entry name" value="YIDCPROTEIN"/>
</dbReference>
<keyword evidence="4 13" id="KW-0813">Transport</keyword>
<feature type="domain" description="Membrane insertase YidC/Oxa/ALB C-terminal" evidence="15">
    <location>
        <begin position="370"/>
        <end position="560"/>
    </location>
</feature>
<dbReference type="HAMAP" id="MF_01810">
    <property type="entry name" value="YidC_type1"/>
    <property type="match status" value="1"/>
</dbReference>
<feature type="domain" description="Membrane insertase YidC N-terminal" evidence="16">
    <location>
        <begin position="88"/>
        <end position="347"/>
    </location>
</feature>
<evidence type="ECO:0000259" key="16">
    <source>
        <dbReference type="Pfam" id="PF14849"/>
    </source>
</evidence>
<dbReference type="EMBL" id="NJBN01000001">
    <property type="protein sequence ID" value="TKJ42132.1"/>
    <property type="molecule type" value="Genomic_DNA"/>
</dbReference>
<dbReference type="PRINTS" id="PR00701">
    <property type="entry name" value="60KDINNERMP"/>
</dbReference>
<dbReference type="Pfam" id="PF02096">
    <property type="entry name" value="60KD_IMP"/>
    <property type="match status" value="1"/>
</dbReference>
<evidence type="ECO:0000256" key="8">
    <source>
        <dbReference type="ARBA" id="ARBA00022989"/>
    </source>
</evidence>
<dbReference type="GO" id="GO:0032977">
    <property type="term" value="F:membrane insertase activity"/>
    <property type="evidence" value="ECO:0007669"/>
    <property type="project" value="InterPro"/>
</dbReference>
<dbReference type="InterPro" id="IPR028055">
    <property type="entry name" value="YidC/Oxa/ALB_C"/>
</dbReference>
<keyword evidence="10 13" id="KW-0143">Chaperone</keyword>
<evidence type="ECO:0000256" key="12">
    <source>
        <dbReference type="ARBA" id="ARBA00033342"/>
    </source>
</evidence>
<reference evidence="17 18" key="1">
    <citation type="submission" date="2017-06" db="EMBL/GenBank/DDBJ databases">
        <title>Novel microbial phyla capable of carbon fixation and sulfur reduction in deep-sea sediments.</title>
        <authorList>
            <person name="Huang J."/>
            <person name="Baker B."/>
            <person name="Wang Y."/>
        </authorList>
    </citation>
    <scope>NUCLEOTIDE SEQUENCE [LARGE SCALE GENOMIC DNA]</scope>
    <source>
        <strain evidence="17">B3_LCP</strain>
    </source>
</reference>
<keyword evidence="6 13" id="KW-0812">Transmembrane</keyword>
<comment type="function">
    <text evidence="13">Required for the insertion and/or proper folding and/or complex formation of integral membrane proteins into the membrane. Involved in integration of membrane proteins that insert both dependently and independently of the Sec translocase complex, as well as at least some lipoproteins. Aids folding of multispanning membrane proteins.</text>
</comment>
<evidence type="ECO:0000256" key="13">
    <source>
        <dbReference type="HAMAP-Rule" id="MF_01810"/>
    </source>
</evidence>
<organism evidence="17 18">
    <name type="scientific">candidate division LCP-89 bacterium B3_LCP</name>
    <dbReference type="NCBI Taxonomy" id="2012998"/>
    <lineage>
        <taxon>Bacteria</taxon>
        <taxon>Pseudomonadati</taxon>
        <taxon>Bacteria division LCP-89</taxon>
    </lineage>
</organism>
<evidence type="ECO:0000256" key="2">
    <source>
        <dbReference type="ARBA" id="ARBA00010527"/>
    </source>
</evidence>
<feature type="transmembrane region" description="Helical" evidence="13">
    <location>
        <begin position="7"/>
        <end position="23"/>
    </location>
</feature>
<dbReference type="InterPro" id="IPR019998">
    <property type="entry name" value="Membr_insert_YidC"/>
</dbReference>
<evidence type="ECO:0000256" key="10">
    <source>
        <dbReference type="ARBA" id="ARBA00023186"/>
    </source>
</evidence>
<evidence type="ECO:0000313" key="18">
    <source>
        <dbReference type="Proteomes" id="UP000319619"/>
    </source>
</evidence>
<comment type="similarity">
    <text evidence="2 13">Belongs to the OXA1/ALB3/YidC family. Type 1 subfamily.</text>
</comment>
<dbReference type="AlphaFoldDB" id="A0A532V4S0"/>
<gene>
    <name evidence="13" type="primary">yidC</name>
    <name evidence="17" type="ORF">CEE37_00200</name>
</gene>
<dbReference type="NCBIfam" id="TIGR03592">
    <property type="entry name" value="yidC_oxa1_cterm"/>
    <property type="match status" value="1"/>
</dbReference>
<keyword evidence="5 13" id="KW-1003">Cell membrane</keyword>
<evidence type="ECO:0000256" key="7">
    <source>
        <dbReference type="ARBA" id="ARBA00022927"/>
    </source>
</evidence>
<dbReference type="Gene3D" id="2.70.98.90">
    <property type="match status" value="1"/>
</dbReference>
<evidence type="ECO:0000256" key="6">
    <source>
        <dbReference type="ARBA" id="ARBA00022692"/>
    </source>
</evidence>
<evidence type="ECO:0000259" key="15">
    <source>
        <dbReference type="Pfam" id="PF02096"/>
    </source>
</evidence>
<comment type="subunit">
    <text evidence="13">Interacts with the Sec translocase complex via SecD. Specifically interacts with transmembrane segments of nascent integral membrane proteins during membrane integration.</text>
</comment>
<dbReference type="InterPro" id="IPR028053">
    <property type="entry name" value="Membr_insert_YidC_N"/>
</dbReference>
<proteinExistence type="inferred from homology"/>
<dbReference type="GO" id="GO:0015031">
    <property type="term" value="P:protein transport"/>
    <property type="evidence" value="ECO:0007669"/>
    <property type="project" value="UniProtKB-KW"/>
</dbReference>
<name>A0A532V4S0_UNCL8</name>
<feature type="region of interest" description="Disordered" evidence="14">
    <location>
        <begin position="36"/>
        <end position="82"/>
    </location>
</feature>
<comment type="subcellular location">
    <subcellularLocation>
        <location evidence="1">Cell inner membrane</location>
        <topology evidence="1">Multi-pass membrane protein</topology>
    </subcellularLocation>
    <subcellularLocation>
        <location evidence="13">Cell membrane</location>
        <topology evidence="13">Multi-pass membrane protein</topology>
    </subcellularLocation>
</comment>
<keyword evidence="7 13" id="KW-0653">Protein transport</keyword>
<dbReference type="InterPro" id="IPR001708">
    <property type="entry name" value="YidC/ALB3/OXA1/COX18"/>
</dbReference>
<evidence type="ECO:0000256" key="1">
    <source>
        <dbReference type="ARBA" id="ARBA00004429"/>
    </source>
</evidence>
<evidence type="ECO:0000256" key="11">
    <source>
        <dbReference type="ARBA" id="ARBA00033245"/>
    </source>
</evidence>
<dbReference type="GO" id="GO:0005886">
    <property type="term" value="C:plasma membrane"/>
    <property type="evidence" value="ECO:0007669"/>
    <property type="project" value="UniProtKB-SubCell"/>
</dbReference>
<evidence type="ECO:0000256" key="5">
    <source>
        <dbReference type="ARBA" id="ARBA00022475"/>
    </source>
</evidence>
<dbReference type="Pfam" id="PF14849">
    <property type="entry name" value="YidC_periplas"/>
    <property type="match status" value="1"/>
</dbReference>
<dbReference type="PANTHER" id="PTHR12428">
    <property type="entry name" value="OXA1"/>
    <property type="match status" value="1"/>
</dbReference>
<evidence type="ECO:0000256" key="9">
    <source>
        <dbReference type="ARBA" id="ARBA00023136"/>
    </source>
</evidence>
<feature type="transmembrane region" description="Helical" evidence="13">
    <location>
        <begin position="370"/>
        <end position="389"/>
    </location>
</feature>
<evidence type="ECO:0000313" key="17">
    <source>
        <dbReference type="EMBL" id="TKJ42132.1"/>
    </source>
</evidence>
<dbReference type="InterPro" id="IPR038221">
    <property type="entry name" value="YidC_periplasmic_sf"/>
</dbReference>
<dbReference type="InterPro" id="IPR047196">
    <property type="entry name" value="YidC_ALB_C"/>
</dbReference>